<dbReference type="Proteomes" id="UP000031189">
    <property type="component" value="Unassembled WGS sequence"/>
</dbReference>
<dbReference type="OrthoDB" id="1758298at2"/>
<reference evidence="2 3" key="1">
    <citation type="submission" date="2014-12" db="EMBL/GenBank/DDBJ databases">
        <title>Draft genome sequence of Terrisporobacter sp. 08-306576, isolated from the blood culture of a bacteremia patient.</title>
        <authorList>
            <person name="Lund L.C."/>
            <person name="Sydenham T.V."/>
            <person name="Hogh S.V."/>
            <person name="Skov M.N."/>
            <person name="Kemp M."/>
            <person name="Justesen U.S."/>
        </authorList>
    </citation>
    <scope>NUCLEOTIDE SEQUENCE [LARGE SCALE GENOMIC DNA]</scope>
    <source>
        <strain evidence="2 3">08-306576</strain>
    </source>
</reference>
<evidence type="ECO:0000256" key="1">
    <source>
        <dbReference type="SAM" id="Phobius"/>
    </source>
</evidence>
<keyword evidence="1" id="KW-0812">Transmembrane</keyword>
<proteinExistence type="predicted"/>
<keyword evidence="3" id="KW-1185">Reference proteome</keyword>
<name>A0A0B3W0K0_9FIRM</name>
<evidence type="ECO:0000313" key="2">
    <source>
        <dbReference type="EMBL" id="KHS58553.1"/>
    </source>
</evidence>
<dbReference type="RefSeq" id="WP_039678242.1">
    <property type="nucleotide sequence ID" value="NZ_JAWGXO010000003.1"/>
</dbReference>
<feature type="transmembrane region" description="Helical" evidence="1">
    <location>
        <begin position="126"/>
        <end position="146"/>
    </location>
</feature>
<dbReference type="AlphaFoldDB" id="A0A0B3W0K0"/>
<evidence type="ECO:0000313" key="3">
    <source>
        <dbReference type="Proteomes" id="UP000031189"/>
    </source>
</evidence>
<comment type="caution">
    <text evidence="2">The sequence shown here is derived from an EMBL/GenBank/DDBJ whole genome shotgun (WGS) entry which is preliminary data.</text>
</comment>
<organism evidence="2 3">
    <name type="scientific">Terrisporobacter othiniensis</name>
    <dbReference type="NCBI Taxonomy" id="1577792"/>
    <lineage>
        <taxon>Bacteria</taxon>
        <taxon>Bacillati</taxon>
        <taxon>Bacillota</taxon>
        <taxon>Clostridia</taxon>
        <taxon>Peptostreptococcales</taxon>
        <taxon>Peptostreptococcaceae</taxon>
        <taxon>Terrisporobacter</taxon>
    </lineage>
</organism>
<accession>A0A0B3W0K0</accession>
<dbReference type="EMBL" id="JWHR01000027">
    <property type="protein sequence ID" value="KHS58553.1"/>
    <property type="molecule type" value="Genomic_DNA"/>
</dbReference>
<sequence length="311" mass="35879">MDETDKNICTFCDEEVDEEDKFLCKNCDAIYHKKCLLDNNGLCKICNHDNMNDLQLEEENNQETNINENSTQGEETELKDNKFCTNCGQLLQDGQCYCPKCGMKADEVDKDKPVKNLVSPKFNKKYLIIILCIIGISIIGVSVHNYNKKQEQQQARIEYIQLVKEYQEEVLLAGANLEDISDTVQKYWHENIFEDKHGSSIDSAILMAVLDKNEEIELAKTYDEEIQLLYSKLKSIPEGSEDLSDVLNIISDTYNSYTNFYDFAIEPTGNYNEYSDKNSSKTDDFLDKYRVLENYIETDTEFSNTNTKEVS</sequence>
<keyword evidence="1" id="KW-0472">Membrane</keyword>
<gene>
    <name evidence="2" type="ORF">QX51_02000</name>
</gene>
<protein>
    <recommendedName>
        <fullName evidence="4">Zinc-ribbon domain-containing protein</fullName>
    </recommendedName>
</protein>
<evidence type="ECO:0008006" key="4">
    <source>
        <dbReference type="Google" id="ProtNLM"/>
    </source>
</evidence>
<keyword evidence="1" id="KW-1133">Transmembrane helix</keyword>